<dbReference type="EMBL" id="JALJOS010000025">
    <property type="protein sequence ID" value="KAK9825315.1"/>
    <property type="molecule type" value="Genomic_DNA"/>
</dbReference>
<evidence type="ECO:0000256" key="3">
    <source>
        <dbReference type="ARBA" id="ARBA00022475"/>
    </source>
</evidence>
<name>A0AAW1QUX7_9CHLO</name>
<feature type="compositionally biased region" description="Basic and acidic residues" evidence="8">
    <location>
        <begin position="533"/>
        <end position="544"/>
    </location>
</feature>
<feature type="transmembrane region" description="Helical" evidence="9">
    <location>
        <begin position="185"/>
        <end position="205"/>
    </location>
</feature>
<dbReference type="Proteomes" id="UP001438707">
    <property type="component" value="Unassembled WGS sequence"/>
</dbReference>
<dbReference type="PANTHER" id="PTHR45826:SF2">
    <property type="entry name" value="AMINO ACID TRANSPORTER"/>
    <property type="match status" value="1"/>
</dbReference>
<keyword evidence="3" id="KW-1003">Cell membrane</keyword>
<comment type="caution">
    <text evidence="10">The sequence shown here is derived from an EMBL/GenBank/DDBJ whole genome shotgun (WGS) entry which is preliminary data.</text>
</comment>
<feature type="transmembrane region" description="Helical" evidence="9">
    <location>
        <begin position="211"/>
        <end position="229"/>
    </location>
</feature>
<feature type="transmembrane region" description="Helical" evidence="9">
    <location>
        <begin position="434"/>
        <end position="460"/>
    </location>
</feature>
<accession>A0AAW1QUX7</accession>
<evidence type="ECO:0000256" key="7">
    <source>
        <dbReference type="ARBA" id="ARBA00024041"/>
    </source>
</evidence>
<evidence type="ECO:0000313" key="11">
    <source>
        <dbReference type="Proteomes" id="UP001438707"/>
    </source>
</evidence>
<comment type="subcellular location">
    <subcellularLocation>
        <location evidence="1">Cell membrane</location>
        <topology evidence="1">Multi-pass membrane protein</topology>
    </subcellularLocation>
</comment>
<evidence type="ECO:0000256" key="5">
    <source>
        <dbReference type="ARBA" id="ARBA00022989"/>
    </source>
</evidence>
<evidence type="ECO:0000256" key="2">
    <source>
        <dbReference type="ARBA" id="ARBA00022448"/>
    </source>
</evidence>
<feature type="transmembrane region" description="Helical" evidence="9">
    <location>
        <begin position="94"/>
        <end position="113"/>
    </location>
</feature>
<feature type="transmembrane region" description="Helical" evidence="9">
    <location>
        <begin position="402"/>
        <end position="422"/>
    </location>
</feature>
<feature type="transmembrane region" description="Helical" evidence="9">
    <location>
        <begin position="466"/>
        <end position="484"/>
    </location>
</feature>
<protein>
    <recommendedName>
        <fullName evidence="12">Polyamine transporter</fullName>
    </recommendedName>
</protein>
<evidence type="ECO:0000256" key="9">
    <source>
        <dbReference type="SAM" id="Phobius"/>
    </source>
</evidence>
<proteinExistence type="inferred from homology"/>
<dbReference type="InterPro" id="IPR044566">
    <property type="entry name" value="RMV1-like"/>
</dbReference>
<dbReference type="PANTHER" id="PTHR45826">
    <property type="entry name" value="POLYAMINE TRANSPORTER PUT1"/>
    <property type="match status" value="1"/>
</dbReference>
<feature type="compositionally biased region" description="Basic residues" evidence="8">
    <location>
        <begin position="556"/>
        <end position="568"/>
    </location>
</feature>
<evidence type="ECO:0000256" key="1">
    <source>
        <dbReference type="ARBA" id="ARBA00004651"/>
    </source>
</evidence>
<dbReference type="InterPro" id="IPR002293">
    <property type="entry name" value="AA/rel_permease1"/>
</dbReference>
<dbReference type="Gene3D" id="1.20.1740.10">
    <property type="entry name" value="Amino acid/polyamine transporter I"/>
    <property type="match status" value="1"/>
</dbReference>
<keyword evidence="4 9" id="KW-0812">Transmembrane</keyword>
<dbReference type="FunFam" id="1.20.1740.10:FF:000041">
    <property type="entry name" value="Amino acid permease, putative"/>
    <property type="match status" value="1"/>
</dbReference>
<reference evidence="10 11" key="1">
    <citation type="journal article" date="2024" name="Nat. Commun.">
        <title>Phylogenomics reveals the evolutionary origins of lichenization in chlorophyte algae.</title>
        <authorList>
            <person name="Puginier C."/>
            <person name="Libourel C."/>
            <person name="Otte J."/>
            <person name="Skaloud P."/>
            <person name="Haon M."/>
            <person name="Grisel S."/>
            <person name="Petersen M."/>
            <person name="Berrin J.G."/>
            <person name="Delaux P.M."/>
            <person name="Dal Grande F."/>
            <person name="Keller J."/>
        </authorList>
    </citation>
    <scope>NUCLEOTIDE SEQUENCE [LARGE SCALE GENOMIC DNA]</scope>
    <source>
        <strain evidence="10 11">SAG 2145</strain>
    </source>
</reference>
<evidence type="ECO:0000256" key="4">
    <source>
        <dbReference type="ARBA" id="ARBA00022692"/>
    </source>
</evidence>
<gene>
    <name evidence="10" type="ORF">WJX74_008525</name>
</gene>
<keyword evidence="6 9" id="KW-0472">Membrane</keyword>
<evidence type="ECO:0000256" key="6">
    <source>
        <dbReference type="ARBA" id="ARBA00023136"/>
    </source>
</evidence>
<keyword evidence="5 9" id="KW-1133">Transmembrane helix</keyword>
<feature type="transmembrane region" description="Helical" evidence="9">
    <location>
        <begin position="282"/>
        <end position="307"/>
    </location>
</feature>
<feature type="region of interest" description="Disordered" evidence="8">
    <location>
        <begin position="533"/>
        <end position="568"/>
    </location>
</feature>
<feature type="transmembrane region" description="Helical" evidence="9">
    <location>
        <begin position="377"/>
        <end position="396"/>
    </location>
</feature>
<dbReference type="GO" id="GO:0015203">
    <property type="term" value="F:polyamine transmembrane transporter activity"/>
    <property type="evidence" value="ECO:0007669"/>
    <property type="project" value="UniProtKB-ARBA"/>
</dbReference>
<dbReference type="GO" id="GO:0005886">
    <property type="term" value="C:plasma membrane"/>
    <property type="evidence" value="ECO:0007669"/>
    <property type="project" value="UniProtKB-SubCell"/>
</dbReference>
<keyword evidence="11" id="KW-1185">Reference proteome</keyword>
<evidence type="ECO:0008006" key="12">
    <source>
        <dbReference type="Google" id="ProtNLM"/>
    </source>
</evidence>
<dbReference type="AlphaFoldDB" id="A0AAW1QUX7"/>
<keyword evidence="2" id="KW-0813">Transport</keyword>
<feature type="transmembrane region" description="Helical" evidence="9">
    <location>
        <begin position="327"/>
        <end position="345"/>
    </location>
</feature>
<comment type="similarity">
    <text evidence="7">Belongs to the amino acid-polyamine-organocation (APC) superfamily. Polyamine:cation symporter (PHS) (TC 2.A.3.12) family.</text>
</comment>
<dbReference type="Pfam" id="PF13520">
    <property type="entry name" value="AA_permease_2"/>
    <property type="match status" value="1"/>
</dbReference>
<feature type="transmembrane region" description="Helical" evidence="9">
    <location>
        <begin position="68"/>
        <end position="88"/>
    </location>
</feature>
<evidence type="ECO:0000256" key="8">
    <source>
        <dbReference type="SAM" id="MobiDB-lite"/>
    </source>
</evidence>
<sequence>MLDAAHLHLTSYCNEAQRDCPAQGMGRVEDYIEEVLPPAELSDDDMEHIPILGPKREREGRHKRAKPLALLPLVALIFYDVSGGPFGIEDAVSSGGPLLAVLGFCILPLLWSVPEALITAELATAFPENSGYVAWVTAAFGPFWGFQEGFWSWLSGVTDNAVYPVMFLKYLEVILGNPFTGWHRALLVLGIAAVLTYVNYCGLTIVGNTAVAMTVFIVLPFLVLIGFAFPHIQPKNLLKVNWETVRWGDYLNVMFWNLNYWDSVSTLAGEVPMAQKLFPRAIGSAVVLVVLTYLLPLIAGLGVMGTVQEWKTGYFTEVAKQVGGSWLGWWMVAAAAASQVGQFEAEMSSDSFLLLGMAERGFLPAALARRSPFDTPLLGILLSSMGVLALSVFDFLRIVELLNIVYCMAELLEFIAFVYLRYKYPDLHRPYRVPLPAWACGLMLVPASILLLTLLILPILRLDITVMVWTGTILIAGLVLYPLLGIARRRGWCEFFEASPDEFAASLKEGYGAPPLVPAVSAEIAEIDELLDGNHDDEDHHAENGETATARSPSRSPRRRSPRVHTPR</sequence>
<evidence type="ECO:0000313" key="10">
    <source>
        <dbReference type="EMBL" id="KAK9825315.1"/>
    </source>
</evidence>
<organism evidence="10 11">
    <name type="scientific">Apatococcus lobatus</name>
    <dbReference type="NCBI Taxonomy" id="904363"/>
    <lineage>
        <taxon>Eukaryota</taxon>
        <taxon>Viridiplantae</taxon>
        <taxon>Chlorophyta</taxon>
        <taxon>core chlorophytes</taxon>
        <taxon>Trebouxiophyceae</taxon>
        <taxon>Chlorellales</taxon>
        <taxon>Chlorellaceae</taxon>
        <taxon>Apatococcus</taxon>
    </lineage>
</organism>